<protein>
    <recommendedName>
        <fullName evidence="4">Encoded protein</fullName>
    </recommendedName>
</protein>
<dbReference type="EMBL" id="MU069437">
    <property type="protein sequence ID" value="KAF5843836.1"/>
    <property type="molecule type" value="Genomic_DNA"/>
</dbReference>
<reference evidence="2" key="1">
    <citation type="submission" date="2017-08" db="EMBL/GenBank/DDBJ databases">
        <authorList>
            <person name="Polle J.E."/>
            <person name="Barry K."/>
            <person name="Cushman J."/>
            <person name="Schmutz J."/>
            <person name="Tran D."/>
            <person name="Hathwaick L.T."/>
            <person name="Yim W.C."/>
            <person name="Jenkins J."/>
            <person name="Mckie-Krisberg Z.M."/>
            <person name="Prochnik S."/>
            <person name="Lindquist E."/>
            <person name="Dockter R.B."/>
            <person name="Adam C."/>
            <person name="Molina H."/>
            <person name="Bunkerborg J."/>
            <person name="Jin E."/>
            <person name="Buchheim M."/>
            <person name="Magnuson J."/>
        </authorList>
    </citation>
    <scope>NUCLEOTIDE SEQUENCE</scope>
    <source>
        <strain evidence="2">CCAP 19/18</strain>
    </source>
</reference>
<evidence type="ECO:0000313" key="2">
    <source>
        <dbReference type="EMBL" id="KAF5843836.1"/>
    </source>
</evidence>
<accession>A0ABQ7HAF3</accession>
<comment type="caution">
    <text evidence="2">The sequence shown here is derived from an EMBL/GenBank/DDBJ whole genome shotgun (WGS) entry which is preliminary data.</text>
</comment>
<proteinExistence type="predicted"/>
<feature type="compositionally biased region" description="Basic and acidic residues" evidence="1">
    <location>
        <begin position="53"/>
        <end position="71"/>
    </location>
</feature>
<evidence type="ECO:0000256" key="1">
    <source>
        <dbReference type="SAM" id="MobiDB-lite"/>
    </source>
</evidence>
<organism evidence="2 3">
    <name type="scientific">Dunaliella salina</name>
    <name type="common">Green alga</name>
    <name type="synonym">Protococcus salinus</name>
    <dbReference type="NCBI Taxonomy" id="3046"/>
    <lineage>
        <taxon>Eukaryota</taxon>
        <taxon>Viridiplantae</taxon>
        <taxon>Chlorophyta</taxon>
        <taxon>core chlorophytes</taxon>
        <taxon>Chlorophyceae</taxon>
        <taxon>CS clade</taxon>
        <taxon>Chlamydomonadales</taxon>
        <taxon>Dunaliellaceae</taxon>
        <taxon>Dunaliella</taxon>
    </lineage>
</organism>
<keyword evidence="3" id="KW-1185">Reference proteome</keyword>
<sequence length="78" mass="8074">MASAPCDLNITGVKPGTQTANPGGNAKLAIGERMSLCGKFAINAGGHWRELPSAEQMQKEHEMGGVGHDGKPLNSSKS</sequence>
<evidence type="ECO:0008006" key="4">
    <source>
        <dbReference type="Google" id="ProtNLM"/>
    </source>
</evidence>
<dbReference type="Proteomes" id="UP000815325">
    <property type="component" value="Unassembled WGS sequence"/>
</dbReference>
<gene>
    <name evidence="2" type="ORF">DUNSADRAFT_5073</name>
</gene>
<evidence type="ECO:0000313" key="3">
    <source>
        <dbReference type="Proteomes" id="UP000815325"/>
    </source>
</evidence>
<feature type="region of interest" description="Disordered" evidence="1">
    <location>
        <begin position="53"/>
        <end position="78"/>
    </location>
</feature>
<name>A0ABQ7HAF3_DUNSA</name>